<dbReference type="SUPFAM" id="SSF52540">
    <property type="entry name" value="P-loop containing nucleoside triphosphate hydrolases"/>
    <property type="match status" value="2"/>
</dbReference>
<dbReference type="GO" id="GO:0005886">
    <property type="term" value="C:plasma membrane"/>
    <property type="evidence" value="ECO:0007669"/>
    <property type="project" value="UniProtKB-SubCell"/>
</dbReference>
<organism evidence="11 12">
    <name type="scientific">Vibrio penaeicida</name>
    <dbReference type="NCBI Taxonomy" id="104609"/>
    <lineage>
        <taxon>Bacteria</taxon>
        <taxon>Pseudomonadati</taxon>
        <taxon>Pseudomonadota</taxon>
        <taxon>Gammaproteobacteria</taxon>
        <taxon>Vibrionales</taxon>
        <taxon>Vibrionaceae</taxon>
        <taxon>Vibrio</taxon>
    </lineage>
</organism>
<keyword evidence="12" id="KW-1185">Reference proteome</keyword>
<evidence type="ECO:0000259" key="10">
    <source>
        <dbReference type="PROSITE" id="PS50893"/>
    </source>
</evidence>
<reference evidence="12" key="1">
    <citation type="journal article" date="2019" name="Int. J. Syst. Evol. Microbiol.">
        <title>The Global Catalogue of Microorganisms (GCM) 10K type strain sequencing project: providing services to taxonomists for standard genome sequencing and annotation.</title>
        <authorList>
            <consortium name="The Broad Institute Genomics Platform"/>
            <consortium name="The Broad Institute Genome Sequencing Center for Infectious Disease"/>
            <person name="Wu L."/>
            <person name="Ma J."/>
        </authorList>
    </citation>
    <scope>NUCLEOTIDE SEQUENCE [LARGE SCALE GENOMIC DNA]</scope>
    <source>
        <strain evidence="12">NBRC 15640</strain>
    </source>
</reference>
<evidence type="ECO:0000256" key="1">
    <source>
        <dbReference type="ARBA" id="ARBA00004202"/>
    </source>
</evidence>
<accession>A0AAV5NNB0</accession>
<feature type="domain" description="ABC transporter" evidence="10">
    <location>
        <begin position="258"/>
        <end position="502"/>
    </location>
</feature>
<dbReference type="AlphaFoldDB" id="A0AAV5NNB0"/>
<dbReference type="SMART" id="SM00382">
    <property type="entry name" value="AAA"/>
    <property type="match status" value="2"/>
</dbReference>
<evidence type="ECO:0000256" key="2">
    <source>
        <dbReference type="ARBA" id="ARBA00022448"/>
    </source>
</evidence>
<dbReference type="PROSITE" id="PS00211">
    <property type="entry name" value="ABC_TRANSPORTER_1"/>
    <property type="match status" value="1"/>
</dbReference>
<evidence type="ECO:0000256" key="3">
    <source>
        <dbReference type="ARBA" id="ARBA00022475"/>
    </source>
</evidence>
<dbReference type="EMBL" id="BSNX01000012">
    <property type="protein sequence ID" value="GLQ72142.1"/>
    <property type="molecule type" value="Genomic_DNA"/>
</dbReference>
<protein>
    <submittedName>
        <fullName evidence="11">Sugar ABC transporter ATP-binding protein</fullName>
    </submittedName>
</protein>
<evidence type="ECO:0000313" key="11">
    <source>
        <dbReference type="EMBL" id="GLQ72142.1"/>
    </source>
</evidence>
<name>A0AAV5NNB0_9VIBR</name>
<dbReference type="PROSITE" id="PS50893">
    <property type="entry name" value="ABC_TRANSPORTER_2"/>
    <property type="match status" value="2"/>
</dbReference>
<keyword evidence="4" id="KW-0762">Sugar transport</keyword>
<evidence type="ECO:0000256" key="7">
    <source>
        <dbReference type="ARBA" id="ARBA00022840"/>
    </source>
</evidence>
<dbReference type="InterPro" id="IPR003439">
    <property type="entry name" value="ABC_transporter-like_ATP-bd"/>
</dbReference>
<dbReference type="FunFam" id="3.40.50.300:FF:000127">
    <property type="entry name" value="Ribose import ATP-binding protein RbsA"/>
    <property type="match status" value="1"/>
</dbReference>
<keyword evidence="6" id="KW-0547">Nucleotide-binding</keyword>
<evidence type="ECO:0000256" key="4">
    <source>
        <dbReference type="ARBA" id="ARBA00022597"/>
    </source>
</evidence>
<comment type="subcellular location">
    <subcellularLocation>
        <location evidence="1">Cell membrane</location>
        <topology evidence="1">Peripheral membrane protein</topology>
    </subcellularLocation>
</comment>
<evidence type="ECO:0000256" key="8">
    <source>
        <dbReference type="ARBA" id="ARBA00022967"/>
    </source>
</evidence>
<keyword evidence="8" id="KW-1278">Translocase</keyword>
<dbReference type="InterPro" id="IPR003593">
    <property type="entry name" value="AAA+_ATPase"/>
</dbReference>
<keyword evidence="2" id="KW-0813">Transport</keyword>
<dbReference type="GO" id="GO:0005524">
    <property type="term" value="F:ATP binding"/>
    <property type="evidence" value="ECO:0007669"/>
    <property type="project" value="UniProtKB-KW"/>
</dbReference>
<keyword evidence="3" id="KW-1003">Cell membrane</keyword>
<dbReference type="InterPro" id="IPR027417">
    <property type="entry name" value="P-loop_NTPase"/>
</dbReference>
<evidence type="ECO:0000256" key="5">
    <source>
        <dbReference type="ARBA" id="ARBA00022737"/>
    </source>
</evidence>
<comment type="caution">
    <text evidence="11">The sequence shown here is derived from an EMBL/GenBank/DDBJ whole genome shotgun (WGS) entry which is preliminary data.</text>
</comment>
<proteinExistence type="predicted"/>
<evidence type="ECO:0000256" key="9">
    <source>
        <dbReference type="ARBA" id="ARBA00023136"/>
    </source>
</evidence>
<dbReference type="Proteomes" id="UP001156690">
    <property type="component" value="Unassembled WGS sequence"/>
</dbReference>
<dbReference type="Gene3D" id="3.40.50.300">
    <property type="entry name" value="P-loop containing nucleotide triphosphate hydrolases"/>
    <property type="match status" value="2"/>
</dbReference>
<dbReference type="InterPro" id="IPR050107">
    <property type="entry name" value="ABC_carbohydrate_import_ATPase"/>
</dbReference>
<keyword evidence="7 11" id="KW-0067">ATP-binding</keyword>
<dbReference type="Pfam" id="PF00005">
    <property type="entry name" value="ABC_tran"/>
    <property type="match status" value="2"/>
</dbReference>
<sequence length="516" mass="57377">MMVGSNPILSMHGIHKQYPGVKALDDVDFTLEAGEVHVLFGENGAGKSTLISIISGANQRTAGEMRFHNEDVHFKNVFDARQKGISAVFQEFSLVDTLTVAQNLFLGEEPMKSGMLDNQTLQYKAQELLDTMGFQLNPDLSVGELSRAEKQMVEIAKALRGELAVLILDEPTASLTHQETEQLFKLVEQIKQQGVGIIYISHRMAEIRRIADRITVLRDGRYIGTKACEQVDEKELITMMTGRVMDQVYPEIPFTPQSTVLEVQNLSSRDNAIQDLSFYAREGEIIGFAGLVGCGKSEALRACFGLEPIQSGKVIFHGENVTSLSTREMLDRGFFYNSRDRKAEGLVMIRSCRENISLAAINTPSYSGATGALSLNHERRQTSKLADKLKLYPMQTERDVGQFSGGNQQKVLLAKCLTRDVSLYVFDEPTVGVDVGTRAEIYRFIASLCEQGAAVVIISSDLPEVVNLSHRLYIMRHGRIEAHLQGDDITEPNALAHFFESMESMESQNEALNNEQ</sequence>
<dbReference type="CDD" id="cd03215">
    <property type="entry name" value="ABC_Carb_Monos_II"/>
    <property type="match status" value="1"/>
</dbReference>
<evidence type="ECO:0000313" key="12">
    <source>
        <dbReference type="Proteomes" id="UP001156690"/>
    </source>
</evidence>
<evidence type="ECO:0000256" key="6">
    <source>
        <dbReference type="ARBA" id="ARBA00022741"/>
    </source>
</evidence>
<dbReference type="InterPro" id="IPR017871">
    <property type="entry name" value="ABC_transporter-like_CS"/>
</dbReference>
<feature type="domain" description="ABC transporter" evidence="10">
    <location>
        <begin position="9"/>
        <end position="244"/>
    </location>
</feature>
<keyword evidence="9" id="KW-0472">Membrane</keyword>
<dbReference type="GO" id="GO:0016887">
    <property type="term" value="F:ATP hydrolysis activity"/>
    <property type="evidence" value="ECO:0007669"/>
    <property type="project" value="InterPro"/>
</dbReference>
<keyword evidence="5" id="KW-0677">Repeat</keyword>
<gene>
    <name evidence="11" type="primary">rbsA2_1</name>
    <name evidence="11" type="ORF">GCM10007932_15020</name>
</gene>
<dbReference type="PANTHER" id="PTHR43790:SF9">
    <property type="entry name" value="GALACTOFURANOSE TRANSPORTER ATP-BINDING PROTEIN YTFR"/>
    <property type="match status" value="1"/>
</dbReference>
<dbReference type="CDD" id="cd03216">
    <property type="entry name" value="ABC_Carb_Monos_I"/>
    <property type="match status" value="1"/>
</dbReference>
<dbReference type="PANTHER" id="PTHR43790">
    <property type="entry name" value="CARBOHYDRATE TRANSPORT ATP-BINDING PROTEIN MG119-RELATED"/>
    <property type="match status" value="1"/>
</dbReference>
<dbReference type="RefSeq" id="WP_224055886.1">
    <property type="nucleotide sequence ID" value="NZ_AP025145.1"/>
</dbReference>